<sequence length="93" mass="10926">MTQRIATQNLEFFGRSDILENDNEIFYLVAELPSGHRFALGEWNFEGDEDRLDKMIQRIKKADSINLEHWYQMDPCYGSEAYQGTAKLTDYII</sequence>
<protein>
    <submittedName>
        <fullName evidence="1">Uncharacterized protein</fullName>
    </submittedName>
</protein>
<organism evidence="1 2">
    <name type="scientific">Vibrio phage nt-1</name>
    <dbReference type="NCBI Taxonomy" id="115992"/>
    <lineage>
        <taxon>Viruses</taxon>
        <taxon>Duplodnaviria</taxon>
        <taxon>Heunggongvirae</taxon>
        <taxon>Uroviricota</taxon>
        <taxon>Caudoviricetes</taxon>
        <taxon>Pantevenvirales</taxon>
        <taxon>Straboviridae</taxon>
        <taxon>Mylasvirus</taxon>
        <taxon>Mylasvirus persius</taxon>
    </lineage>
</organism>
<gene>
    <name evidence="1" type="ORF">VPFG_00318</name>
</gene>
<dbReference type="KEGG" id="vg:15926771"/>
<dbReference type="RefSeq" id="YP_008125465.1">
    <property type="nucleotide sequence ID" value="NC_021529.2"/>
</dbReference>
<proteinExistence type="predicted"/>
<accession>R9TEU9</accession>
<name>R9TEU9_9CAUD</name>
<keyword evidence="2" id="KW-1185">Reference proteome</keyword>
<dbReference type="EMBL" id="HQ317393">
    <property type="protein sequence ID" value="AGN30316.1"/>
    <property type="molecule type" value="Genomic_DNA"/>
</dbReference>
<dbReference type="OrthoDB" id="19041at10239"/>
<dbReference type="GeneID" id="15926771"/>
<evidence type="ECO:0000313" key="1">
    <source>
        <dbReference type="EMBL" id="AGN30316.1"/>
    </source>
</evidence>
<dbReference type="Proteomes" id="UP000201461">
    <property type="component" value="Segment"/>
</dbReference>
<reference evidence="1 2" key="1">
    <citation type="journal article" date="2014" name="Genome Biol. Evol.">
        <title>Composite Conserved Promoter-Terminator Motifs (PeSLs) that Mediate Modular Shuffling in the Diverse T4-Like Myoviruses.</title>
        <authorList>
            <person name="Comeau A.M."/>
            <person name="Arbiol C."/>
            <person name="Krisch H.M."/>
        </authorList>
    </citation>
    <scope>NUCLEOTIDE SEQUENCE [LARGE SCALE GENOMIC DNA]</scope>
</reference>
<evidence type="ECO:0000313" key="2">
    <source>
        <dbReference type="Proteomes" id="UP000201461"/>
    </source>
</evidence>